<evidence type="ECO:0000313" key="3">
    <source>
        <dbReference type="Proteomes" id="UP000663792"/>
    </source>
</evidence>
<evidence type="ECO:0000313" key="2">
    <source>
        <dbReference type="EMBL" id="MBM9468492.1"/>
    </source>
</evidence>
<dbReference type="RefSeq" id="WP_205261452.1">
    <property type="nucleotide sequence ID" value="NZ_JAERWK010000019.1"/>
</dbReference>
<dbReference type="EMBL" id="JAERWK010000019">
    <property type="protein sequence ID" value="MBM9468492.1"/>
    <property type="molecule type" value="Genomic_DNA"/>
</dbReference>
<sequence length="314" mass="32052">MHPHGRPGGRAAGATLLLSVVAALLLSGVEHTVPGRAIPAPGMPVVGQCVAQLTRLYEALVREQPTSGPVVGAFPSATPAPCDDRSVGLVIGRSFGTTLPETVDSARYVRMSGMSCASREAVWRSGRRLTPMLDLRDRAGLIWQPATVIGVLLVGPMAPARAAGQQWTACVVVPDRGAGAPVPTLTADRPSDLAVCRARSDTGAWQPVRCTAPHEAEVIARLIGNGDSDDRTGDSGGDPDGGAAPRDQVLASCADQVRHRTGLADPTAGGALQLSLEPPPTAGGLADCMVTAGGGRRLTDTLVGVGDGPLPLTG</sequence>
<accession>A0A939C2V5</accession>
<proteinExistence type="predicted"/>
<organism evidence="2 3">
    <name type="scientific">Nakamurella leprariae</name>
    <dbReference type="NCBI Taxonomy" id="2803911"/>
    <lineage>
        <taxon>Bacteria</taxon>
        <taxon>Bacillati</taxon>
        <taxon>Actinomycetota</taxon>
        <taxon>Actinomycetes</taxon>
        <taxon>Nakamurellales</taxon>
        <taxon>Nakamurellaceae</taxon>
        <taxon>Nakamurella</taxon>
    </lineage>
</organism>
<keyword evidence="3" id="KW-1185">Reference proteome</keyword>
<evidence type="ECO:0000256" key="1">
    <source>
        <dbReference type="SAM" id="MobiDB-lite"/>
    </source>
</evidence>
<feature type="region of interest" description="Disordered" evidence="1">
    <location>
        <begin position="224"/>
        <end position="246"/>
    </location>
</feature>
<dbReference type="Proteomes" id="UP000663792">
    <property type="component" value="Unassembled WGS sequence"/>
</dbReference>
<protein>
    <recommendedName>
        <fullName evidence="4">Septum formation-related domain-containing protein</fullName>
    </recommendedName>
</protein>
<comment type="caution">
    <text evidence="2">The sequence shown here is derived from an EMBL/GenBank/DDBJ whole genome shotgun (WGS) entry which is preliminary data.</text>
</comment>
<gene>
    <name evidence="2" type="ORF">JL106_14505</name>
</gene>
<evidence type="ECO:0008006" key="4">
    <source>
        <dbReference type="Google" id="ProtNLM"/>
    </source>
</evidence>
<reference evidence="2" key="1">
    <citation type="submission" date="2021-01" db="EMBL/GenBank/DDBJ databases">
        <title>YIM 132084 draft genome.</title>
        <authorList>
            <person name="An D."/>
        </authorList>
    </citation>
    <scope>NUCLEOTIDE SEQUENCE</scope>
    <source>
        <strain evidence="2">YIM 132084</strain>
    </source>
</reference>
<dbReference type="AlphaFoldDB" id="A0A939C2V5"/>
<name>A0A939C2V5_9ACTN</name>